<feature type="compositionally biased region" description="Basic residues" evidence="1">
    <location>
        <begin position="203"/>
        <end position="213"/>
    </location>
</feature>
<organism evidence="2 3">
    <name type="scientific">Thalassiosira oceanica</name>
    <name type="common">Marine diatom</name>
    <dbReference type="NCBI Taxonomy" id="159749"/>
    <lineage>
        <taxon>Eukaryota</taxon>
        <taxon>Sar</taxon>
        <taxon>Stramenopiles</taxon>
        <taxon>Ochrophyta</taxon>
        <taxon>Bacillariophyta</taxon>
        <taxon>Coscinodiscophyceae</taxon>
        <taxon>Thalassiosirophycidae</taxon>
        <taxon>Thalassiosirales</taxon>
        <taxon>Thalassiosiraceae</taxon>
        <taxon>Thalassiosira</taxon>
    </lineage>
</organism>
<comment type="caution">
    <text evidence="2">The sequence shown here is derived from an EMBL/GenBank/DDBJ whole genome shotgun (WGS) entry which is preliminary data.</text>
</comment>
<evidence type="ECO:0000313" key="3">
    <source>
        <dbReference type="Proteomes" id="UP000266841"/>
    </source>
</evidence>
<feature type="region of interest" description="Disordered" evidence="1">
    <location>
        <begin position="203"/>
        <end position="249"/>
    </location>
</feature>
<gene>
    <name evidence="2" type="ORF">THAOC_17542</name>
</gene>
<keyword evidence="3" id="KW-1185">Reference proteome</keyword>
<evidence type="ECO:0000313" key="2">
    <source>
        <dbReference type="EMBL" id="EJK61886.1"/>
    </source>
</evidence>
<dbReference type="AlphaFoldDB" id="K0SLP4"/>
<dbReference type="Proteomes" id="UP000266841">
    <property type="component" value="Unassembled WGS sequence"/>
</dbReference>
<dbReference type="EMBL" id="AGNL01019366">
    <property type="protein sequence ID" value="EJK61886.1"/>
    <property type="molecule type" value="Genomic_DNA"/>
</dbReference>
<feature type="region of interest" description="Disordered" evidence="1">
    <location>
        <begin position="129"/>
        <end position="154"/>
    </location>
</feature>
<name>K0SLP4_THAOC</name>
<feature type="compositionally biased region" description="Low complexity" evidence="1">
    <location>
        <begin position="136"/>
        <end position="153"/>
    </location>
</feature>
<sequence>MAQNRISARLPPLAAPRHQVCLSFGPTLLFGILASSGDSESIFQGLHGNHRAEKKIELLPTMKLRTALAIGLSCLVEGTGADLDTGSVAARRKLRGRSRGSRDLVSVSNDLVSNDVNFDGLLSLTSTSDAAEAEEGATATTPPTEAAEIATDPPAAPRTVCSSIIAVSAAYSPNATYADLAGRLVPHGDEGAAAAEVGRRAGLRRARGRRGRPRVVDDGGLRLRAPHGRRAADRRGGGSDLGAAGDAQQ</sequence>
<proteinExistence type="predicted"/>
<feature type="non-terminal residue" evidence="2">
    <location>
        <position position="249"/>
    </location>
</feature>
<reference evidence="2 3" key="1">
    <citation type="journal article" date="2012" name="Genome Biol.">
        <title>Genome and low-iron response of an oceanic diatom adapted to chronic iron limitation.</title>
        <authorList>
            <person name="Lommer M."/>
            <person name="Specht M."/>
            <person name="Roy A.S."/>
            <person name="Kraemer L."/>
            <person name="Andreson R."/>
            <person name="Gutowska M.A."/>
            <person name="Wolf J."/>
            <person name="Bergner S.V."/>
            <person name="Schilhabel M.B."/>
            <person name="Klostermeier U.C."/>
            <person name="Beiko R.G."/>
            <person name="Rosenstiel P."/>
            <person name="Hippler M."/>
            <person name="Laroche J."/>
        </authorList>
    </citation>
    <scope>NUCLEOTIDE SEQUENCE [LARGE SCALE GENOMIC DNA]</scope>
    <source>
        <strain evidence="2 3">CCMP1005</strain>
    </source>
</reference>
<accession>K0SLP4</accession>
<protein>
    <submittedName>
        <fullName evidence="2">Uncharacterized protein</fullName>
    </submittedName>
</protein>
<evidence type="ECO:0000256" key="1">
    <source>
        <dbReference type="SAM" id="MobiDB-lite"/>
    </source>
</evidence>